<accession>A0AAN9SPS5</accession>
<organism evidence="2 3">
    <name type="scientific">Psophocarpus tetragonolobus</name>
    <name type="common">Winged bean</name>
    <name type="synonym">Dolichos tetragonolobus</name>
    <dbReference type="NCBI Taxonomy" id="3891"/>
    <lineage>
        <taxon>Eukaryota</taxon>
        <taxon>Viridiplantae</taxon>
        <taxon>Streptophyta</taxon>
        <taxon>Embryophyta</taxon>
        <taxon>Tracheophyta</taxon>
        <taxon>Spermatophyta</taxon>
        <taxon>Magnoliopsida</taxon>
        <taxon>eudicotyledons</taxon>
        <taxon>Gunneridae</taxon>
        <taxon>Pentapetalae</taxon>
        <taxon>rosids</taxon>
        <taxon>fabids</taxon>
        <taxon>Fabales</taxon>
        <taxon>Fabaceae</taxon>
        <taxon>Papilionoideae</taxon>
        <taxon>50 kb inversion clade</taxon>
        <taxon>NPAAA clade</taxon>
        <taxon>indigoferoid/millettioid clade</taxon>
        <taxon>Phaseoleae</taxon>
        <taxon>Psophocarpus</taxon>
    </lineage>
</organism>
<evidence type="ECO:0000313" key="2">
    <source>
        <dbReference type="EMBL" id="KAK7397187.1"/>
    </source>
</evidence>
<comment type="caution">
    <text evidence="2">The sequence shown here is derived from an EMBL/GenBank/DDBJ whole genome shotgun (WGS) entry which is preliminary data.</text>
</comment>
<dbReference type="EMBL" id="JAYMYS010000004">
    <property type="protein sequence ID" value="KAK7397187.1"/>
    <property type="molecule type" value="Genomic_DNA"/>
</dbReference>
<keyword evidence="1" id="KW-0732">Signal</keyword>
<reference evidence="2 3" key="1">
    <citation type="submission" date="2024-01" db="EMBL/GenBank/DDBJ databases">
        <title>The genomes of 5 underutilized Papilionoideae crops provide insights into root nodulation and disease resistanc.</title>
        <authorList>
            <person name="Jiang F."/>
        </authorList>
    </citation>
    <scope>NUCLEOTIDE SEQUENCE [LARGE SCALE GENOMIC DNA]</scope>
    <source>
        <strain evidence="2">DUOXIRENSHENG_FW03</strain>
        <tissue evidence="2">Leaves</tissue>
    </source>
</reference>
<gene>
    <name evidence="2" type="ORF">VNO78_18354</name>
</gene>
<keyword evidence="3" id="KW-1185">Reference proteome</keyword>
<dbReference type="AlphaFoldDB" id="A0AAN9SPS5"/>
<protein>
    <recommendedName>
        <fullName evidence="4">Secreted protein</fullName>
    </recommendedName>
</protein>
<evidence type="ECO:0000313" key="3">
    <source>
        <dbReference type="Proteomes" id="UP001386955"/>
    </source>
</evidence>
<name>A0AAN9SPS5_PSOTE</name>
<evidence type="ECO:0008006" key="4">
    <source>
        <dbReference type="Google" id="ProtNLM"/>
    </source>
</evidence>
<dbReference type="Proteomes" id="UP001386955">
    <property type="component" value="Unassembled WGS sequence"/>
</dbReference>
<feature type="signal peptide" evidence="1">
    <location>
        <begin position="1"/>
        <end position="22"/>
    </location>
</feature>
<evidence type="ECO:0000256" key="1">
    <source>
        <dbReference type="SAM" id="SignalP"/>
    </source>
</evidence>
<feature type="chain" id="PRO_5042836990" description="Secreted protein" evidence="1">
    <location>
        <begin position="23"/>
        <end position="84"/>
    </location>
</feature>
<sequence>MSPSSALSFSSMLVTWWALVGGGQVIEIVFSTYGCDESGSQLDGRAQGERIAWEFDVCEAWVVGLLVIGEECWRRTFIDNHVKH</sequence>
<proteinExistence type="predicted"/>